<comment type="subcellular location">
    <subcellularLocation>
        <location evidence="1">Mitochondrion inner membrane</location>
    </subcellularLocation>
</comment>
<evidence type="ECO:0000256" key="5">
    <source>
        <dbReference type="ARBA" id="ARBA00022781"/>
    </source>
</evidence>
<evidence type="ECO:0000259" key="14">
    <source>
        <dbReference type="Pfam" id="PF02823"/>
    </source>
</evidence>
<evidence type="ECO:0000256" key="9">
    <source>
        <dbReference type="ARBA" id="ARBA00023128"/>
    </source>
</evidence>
<dbReference type="AlphaFoldDB" id="A0AAV5QYT3"/>
<evidence type="ECO:0000256" key="13">
    <source>
        <dbReference type="ARBA" id="ARBA00031669"/>
    </source>
</evidence>
<keyword evidence="8" id="KW-0406">Ion transport</keyword>
<keyword evidence="12" id="KW-0066">ATP synthesis</keyword>
<reference evidence="16 17" key="1">
    <citation type="journal article" date="2023" name="Elife">
        <title>Identification of key yeast species and microbe-microbe interactions impacting larval growth of Drosophila in the wild.</title>
        <authorList>
            <person name="Mure A."/>
            <person name="Sugiura Y."/>
            <person name="Maeda R."/>
            <person name="Honda K."/>
            <person name="Sakurai N."/>
            <person name="Takahashi Y."/>
            <person name="Watada M."/>
            <person name="Katoh T."/>
            <person name="Gotoh A."/>
            <person name="Gotoh Y."/>
            <person name="Taniguchi I."/>
            <person name="Nakamura K."/>
            <person name="Hayashi T."/>
            <person name="Katayama T."/>
            <person name="Uemura T."/>
            <person name="Hattori Y."/>
        </authorList>
    </citation>
    <scope>NUCLEOTIDE SEQUENCE [LARGE SCALE GENOMIC DNA]</scope>
    <source>
        <strain evidence="16 17">PK-24</strain>
    </source>
</reference>
<evidence type="ECO:0000259" key="15">
    <source>
        <dbReference type="Pfam" id="PF21334"/>
    </source>
</evidence>
<dbReference type="PANTHER" id="PTHR13822">
    <property type="entry name" value="ATP SYNTHASE DELTA/EPSILON CHAIN"/>
    <property type="match status" value="1"/>
</dbReference>
<dbReference type="Proteomes" id="UP001378960">
    <property type="component" value="Unassembled WGS sequence"/>
</dbReference>
<keyword evidence="5" id="KW-0375">Hydrogen ion transport</keyword>
<evidence type="ECO:0000256" key="6">
    <source>
        <dbReference type="ARBA" id="ARBA00022792"/>
    </source>
</evidence>
<dbReference type="FunFam" id="2.60.15.10:FF:000003">
    <property type="entry name" value="ATP synthase subunit delta, mitochondrial"/>
    <property type="match status" value="1"/>
</dbReference>
<evidence type="ECO:0000256" key="10">
    <source>
        <dbReference type="ARBA" id="ARBA00023136"/>
    </source>
</evidence>
<keyword evidence="10" id="KW-0472">Membrane</keyword>
<keyword evidence="6" id="KW-0999">Mitochondrion inner membrane</keyword>
<sequence length="156" mass="16622">MFRQTIRAVSKVNRVNAVRTYAEAASSLKLSFSMPHDTIFTNKEVTQVNVPALSGDMGILANHVPIVEQLKPGVVEILEGSNSSKFFISGGFVSVLPDSKISITSVEAFPLDAFDKSSVKTLLAEAQKNAASSDELVAAEASIEVEVLEALNTALP</sequence>
<dbReference type="Pfam" id="PF21334">
    <property type="entry name" value="ATPD_C_fung"/>
    <property type="match status" value="1"/>
</dbReference>
<comment type="similarity">
    <text evidence="2">Belongs to the ATPase epsilon chain family.</text>
</comment>
<dbReference type="GO" id="GO:0046933">
    <property type="term" value="F:proton-transporting ATP synthase activity, rotational mechanism"/>
    <property type="evidence" value="ECO:0007669"/>
    <property type="project" value="InterPro"/>
</dbReference>
<dbReference type="Gene3D" id="6.10.140.880">
    <property type="match status" value="1"/>
</dbReference>
<dbReference type="InterPro" id="IPR036771">
    <property type="entry name" value="ATPsynth_dsu/esu_N"/>
</dbReference>
<evidence type="ECO:0000256" key="7">
    <source>
        <dbReference type="ARBA" id="ARBA00022946"/>
    </source>
</evidence>
<name>A0AAV5QYT3_PICKL</name>
<proteinExistence type="inferred from homology"/>
<dbReference type="EMBL" id="BTGB01000001">
    <property type="protein sequence ID" value="GMM44335.1"/>
    <property type="molecule type" value="Genomic_DNA"/>
</dbReference>
<dbReference type="InterPro" id="IPR001469">
    <property type="entry name" value="ATP_synth_F1_dsu/esu"/>
</dbReference>
<keyword evidence="17" id="KW-1185">Reference proteome</keyword>
<dbReference type="PANTHER" id="PTHR13822:SF7">
    <property type="entry name" value="ATP SYNTHASE SUBUNIT DELTA, MITOCHONDRIAL"/>
    <property type="match status" value="1"/>
</dbReference>
<dbReference type="HAMAP" id="MF_00530">
    <property type="entry name" value="ATP_synth_epsil_bac"/>
    <property type="match status" value="1"/>
</dbReference>
<comment type="caution">
    <text evidence="16">The sequence shown here is derived from an EMBL/GenBank/DDBJ whole genome shotgun (WGS) entry which is preliminary data.</text>
</comment>
<dbReference type="CDD" id="cd12152">
    <property type="entry name" value="F1-ATPase_delta"/>
    <property type="match status" value="1"/>
</dbReference>
<keyword evidence="7" id="KW-0809">Transit peptide</keyword>
<evidence type="ECO:0000313" key="16">
    <source>
        <dbReference type="EMBL" id="GMM44335.1"/>
    </source>
</evidence>
<evidence type="ECO:0000256" key="8">
    <source>
        <dbReference type="ARBA" id="ARBA00023065"/>
    </source>
</evidence>
<feature type="domain" description="ATP synthase F1 complex delta/epsilon subunit N-terminal" evidence="14">
    <location>
        <begin position="30"/>
        <end position="98"/>
    </location>
</feature>
<dbReference type="Gene3D" id="2.60.15.10">
    <property type="entry name" value="F0F1 ATP synthase delta/epsilon subunit, N-terminal"/>
    <property type="match status" value="1"/>
</dbReference>
<evidence type="ECO:0000256" key="2">
    <source>
        <dbReference type="ARBA" id="ARBA00005712"/>
    </source>
</evidence>
<evidence type="ECO:0000313" key="17">
    <source>
        <dbReference type="Proteomes" id="UP001378960"/>
    </source>
</evidence>
<organism evidence="16 17">
    <name type="scientific">Pichia kluyveri</name>
    <name type="common">Yeast</name>
    <dbReference type="NCBI Taxonomy" id="36015"/>
    <lineage>
        <taxon>Eukaryota</taxon>
        <taxon>Fungi</taxon>
        <taxon>Dikarya</taxon>
        <taxon>Ascomycota</taxon>
        <taxon>Saccharomycotina</taxon>
        <taxon>Pichiomycetes</taxon>
        <taxon>Pichiales</taxon>
        <taxon>Pichiaceae</taxon>
        <taxon>Pichia</taxon>
    </lineage>
</organism>
<keyword evidence="4" id="KW-0813">Transport</keyword>
<accession>A0AAV5QYT3</accession>
<dbReference type="Pfam" id="PF02823">
    <property type="entry name" value="ATP-synt_DE_N"/>
    <property type="match status" value="1"/>
</dbReference>
<gene>
    <name evidence="16" type="ORF">DAPK24_009100</name>
</gene>
<evidence type="ECO:0000256" key="4">
    <source>
        <dbReference type="ARBA" id="ARBA00022448"/>
    </source>
</evidence>
<dbReference type="InterPro" id="IPR048938">
    <property type="entry name" value="ATPD_C_fung"/>
</dbReference>
<dbReference type="SUPFAM" id="SSF51344">
    <property type="entry name" value="Epsilon subunit of F1F0-ATP synthase N-terminal domain"/>
    <property type="match status" value="1"/>
</dbReference>
<evidence type="ECO:0000256" key="11">
    <source>
        <dbReference type="ARBA" id="ARBA00023196"/>
    </source>
</evidence>
<dbReference type="GO" id="GO:0005743">
    <property type="term" value="C:mitochondrial inner membrane"/>
    <property type="evidence" value="ECO:0007669"/>
    <property type="project" value="UniProtKB-SubCell"/>
</dbReference>
<dbReference type="InterPro" id="IPR020546">
    <property type="entry name" value="ATP_synth_F1_dsu/esu_N"/>
</dbReference>
<feature type="domain" description="F1F0-ATP synthase subunit delta C-terminal" evidence="15">
    <location>
        <begin position="115"/>
        <end position="152"/>
    </location>
</feature>
<protein>
    <recommendedName>
        <fullName evidence="3">ATP synthase subunit delta, mitochondrial</fullName>
    </recommendedName>
    <alternativeName>
        <fullName evidence="13">F-ATPase delta subunit</fullName>
    </alternativeName>
</protein>
<evidence type="ECO:0000256" key="1">
    <source>
        <dbReference type="ARBA" id="ARBA00004273"/>
    </source>
</evidence>
<keyword evidence="11" id="KW-0139">CF(1)</keyword>
<evidence type="ECO:0000256" key="12">
    <source>
        <dbReference type="ARBA" id="ARBA00023310"/>
    </source>
</evidence>
<dbReference type="GO" id="GO:0045259">
    <property type="term" value="C:proton-transporting ATP synthase complex"/>
    <property type="evidence" value="ECO:0007669"/>
    <property type="project" value="UniProtKB-KW"/>
</dbReference>
<evidence type="ECO:0000256" key="3">
    <source>
        <dbReference type="ARBA" id="ARBA00016960"/>
    </source>
</evidence>
<keyword evidence="9" id="KW-0496">Mitochondrion</keyword>